<keyword evidence="2" id="KW-1185">Reference proteome</keyword>
<organism evidence="1 2">
    <name type="scientific">Paraburkholderia phymatum</name>
    <dbReference type="NCBI Taxonomy" id="148447"/>
    <lineage>
        <taxon>Bacteria</taxon>
        <taxon>Pseudomonadati</taxon>
        <taxon>Pseudomonadota</taxon>
        <taxon>Betaproteobacteria</taxon>
        <taxon>Burkholderiales</taxon>
        <taxon>Burkholderiaceae</taxon>
        <taxon>Paraburkholderia</taxon>
    </lineage>
</organism>
<gene>
    <name evidence="1" type="ORF">AB4Y32_29685</name>
</gene>
<evidence type="ECO:0000313" key="1">
    <source>
        <dbReference type="EMBL" id="MEX3935915.1"/>
    </source>
</evidence>
<proteinExistence type="predicted"/>
<dbReference type="EMBL" id="JBFRCH010000025">
    <property type="protein sequence ID" value="MEX3935915.1"/>
    <property type="molecule type" value="Genomic_DNA"/>
</dbReference>
<sequence>MAGSATPDTTKIDALLASALEHHRADRLGEAETLYREILEREPRHADALHLLGLIGHQFGQYFQASELIMAAIAIRPQAIYYYNLGNVMQANNRPAAAVECFRQAIALQPDYVDAYNNLGNALRQQGDLTAAVESFVKVITLKQDHAQAYNNLGNTLMELDELDAAIESYGAAIALSPELPVPRSNMLFALNYRSDFAPQAYLEEASRFDEAATRGVTAWRDWLVQPALPIDRPLRVGIVSGDLKQHPVGYFLESVVKNLDMRRVALYAYPARDVEDVLTSRIKARFASWKCIGGMTDEAAAKMIRDDQIEVLIDASGHTVHNRLAVFAWKPAPVQVTWPGYFASTGLKAMDYILADRHVLPASEAAHFTETPWLLPDSYLCFTPPTEYVQVGELPMVANGYPTFGYFGKLAKISEATVAVWARLLNAVPESRLFLKAQHLDAPHASETMYARFASHGIDASRLFFEGRSPRAAYLNAYRRVDIALSPFPYPGGTTTAEALWMGVPVVCLRGERFLSHICESILHSAGLSDWIAASADEYIAKAASYASNIEQLRVLRGQLRAQLLASPLCDAARFAQNLEDALHGMWASHVSKVTESAR</sequence>
<comment type="caution">
    <text evidence="1">The sequence shown here is derived from an EMBL/GenBank/DDBJ whole genome shotgun (WGS) entry which is preliminary data.</text>
</comment>
<dbReference type="Proteomes" id="UP001558850">
    <property type="component" value="Unassembled WGS sequence"/>
</dbReference>
<protein>
    <submittedName>
        <fullName evidence="1">Tetratricopeptide repeat protein</fullName>
    </submittedName>
</protein>
<reference evidence="1" key="1">
    <citation type="submission" date="2024-07" db="EMBL/GenBank/DDBJ databases">
        <title>A survey of Mimosa microsymbionts across Brazilian biomes reveals a high diversity of Paraburkholderia nodulating endemic species, but also that Cupriavidus is common as a symbiont of widespread species.</title>
        <authorList>
            <person name="Rouws L."/>
            <person name="Barauna A."/>
            <person name="Beukes C."/>
            <person name="Rouws J.R.C."/>
            <person name="De Faria S.M."/>
            <person name="Gross E."/>
            <person name="Bueno Dos Reis Junior F."/>
            <person name="Simon M.F."/>
            <person name="Maluk M."/>
            <person name="Odee D.W."/>
            <person name="Kenicer G."/>
            <person name="Young J.P.W."/>
            <person name="Reis V.M."/>
            <person name="Zilli J."/>
            <person name="James E.K."/>
        </authorList>
    </citation>
    <scope>NUCLEOTIDE SEQUENCE</scope>
    <source>
        <strain evidence="1">EG181B</strain>
    </source>
</reference>
<accession>A0ACC6U8V5</accession>
<evidence type="ECO:0000313" key="2">
    <source>
        <dbReference type="Proteomes" id="UP001558850"/>
    </source>
</evidence>
<name>A0ACC6U8V5_9BURK</name>